<evidence type="ECO:0000313" key="2">
    <source>
        <dbReference type="EMBL" id="MBM6996298.1"/>
    </source>
</evidence>
<name>A0ABS2H7C8_9BACL</name>
<dbReference type="RefSeq" id="WP_193416316.1">
    <property type="nucleotide sequence ID" value="NZ_JADCNN020000009.1"/>
</dbReference>
<comment type="caution">
    <text evidence="2">The sequence shown here is derived from an EMBL/GenBank/DDBJ whole genome shotgun (WGS) entry which is preliminary data.</text>
</comment>
<gene>
    <name evidence="2" type="ORF">IM700_011630</name>
</gene>
<evidence type="ECO:0000313" key="3">
    <source>
        <dbReference type="Proteomes" id="UP001516620"/>
    </source>
</evidence>
<sequence>MLKNIDSQLQLNVPDRLKRYTYSYLVNGSLAIIQEWIQEGFIVSSLELAELIFSLADHSLLAFDPLEEK</sequence>
<reference evidence="2 3" key="1">
    <citation type="submission" date="2021-01" db="EMBL/GenBank/DDBJ databases">
        <title>Paenibacillus sp.nov. isolated from the rhizosphere soil of tomato plant.</title>
        <authorList>
            <person name="Thin K.K."/>
            <person name="Zhang X."/>
            <person name="He S."/>
        </authorList>
    </citation>
    <scope>NUCLEOTIDE SEQUENCE [LARGE SCALE GENOMIC DNA]</scope>
    <source>
        <strain evidence="2 3">DXFW5</strain>
    </source>
</reference>
<organism evidence="2 3">
    <name type="scientific">Paenibacillus rhizolycopersici</name>
    <dbReference type="NCBI Taxonomy" id="2780073"/>
    <lineage>
        <taxon>Bacteria</taxon>
        <taxon>Bacillati</taxon>
        <taxon>Bacillota</taxon>
        <taxon>Bacilli</taxon>
        <taxon>Bacillales</taxon>
        <taxon>Paenibacillaceae</taxon>
        <taxon>Paenibacillus</taxon>
    </lineage>
</organism>
<dbReference type="EMBL" id="JADCNN020000009">
    <property type="protein sequence ID" value="MBM6996298.1"/>
    <property type="molecule type" value="Genomic_DNA"/>
</dbReference>
<proteinExistence type="predicted"/>
<keyword evidence="3" id="KW-1185">Reference proteome</keyword>
<feature type="domain" description="Transcriptional regulator TetR C-terminal Firmicutes type" evidence="1">
    <location>
        <begin position="4"/>
        <end position="57"/>
    </location>
</feature>
<dbReference type="Pfam" id="PF14278">
    <property type="entry name" value="TetR_C_8"/>
    <property type="match status" value="1"/>
</dbReference>
<accession>A0ABS2H7C8</accession>
<dbReference type="InterPro" id="IPR039532">
    <property type="entry name" value="TetR_C_Firmicutes"/>
</dbReference>
<dbReference type="Gene3D" id="1.10.357.10">
    <property type="entry name" value="Tetracycline Repressor, domain 2"/>
    <property type="match status" value="1"/>
</dbReference>
<protein>
    <submittedName>
        <fullName evidence="2">TetR family transcriptional regulator C-terminal domain-containing protein</fullName>
    </submittedName>
</protein>
<evidence type="ECO:0000259" key="1">
    <source>
        <dbReference type="Pfam" id="PF14278"/>
    </source>
</evidence>
<dbReference type="Proteomes" id="UP001516620">
    <property type="component" value="Unassembled WGS sequence"/>
</dbReference>